<dbReference type="OrthoDB" id="303179at2157"/>
<proteinExistence type="predicted"/>
<dbReference type="AlphaFoldDB" id="A0A830FR67"/>
<name>A0A830FR67_HALAR</name>
<dbReference type="PROSITE" id="PS51318">
    <property type="entry name" value="TAT"/>
    <property type="match status" value="1"/>
</dbReference>
<accession>A0A830FR67</accession>
<reference evidence="2" key="1">
    <citation type="journal article" date="2014" name="Int. J. Syst. Evol. Microbiol.">
        <title>Complete genome sequence of Corynebacterium casei LMG S-19264T (=DSM 44701T), isolated from a smear-ripened cheese.</title>
        <authorList>
            <consortium name="US DOE Joint Genome Institute (JGI-PGF)"/>
            <person name="Walter F."/>
            <person name="Albersmeier A."/>
            <person name="Kalinowski J."/>
            <person name="Ruckert C."/>
        </authorList>
    </citation>
    <scope>NUCLEOTIDE SEQUENCE</scope>
    <source>
        <strain evidence="2">JCM 15759</strain>
    </source>
</reference>
<dbReference type="RefSeq" id="WP_188853680.1">
    <property type="nucleotide sequence ID" value="NZ_BMON01000004.1"/>
</dbReference>
<organism evidence="2 3">
    <name type="scientific">Haloarcula argentinensis</name>
    <dbReference type="NCBI Taxonomy" id="43776"/>
    <lineage>
        <taxon>Archaea</taxon>
        <taxon>Methanobacteriati</taxon>
        <taxon>Methanobacteriota</taxon>
        <taxon>Stenosarchaea group</taxon>
        <taxon>Halobacteria</taxon>
        <taxon>Halobacteriales</taxon>
        <taxon>Haloarculaceae</taxon>
        <taxon>Haloarcula</taxon>
    </lineage>
</organism>
<sequence>MVPPDDPFRPTRRSFLNGSATAVALGLTTGLSGCTGSLPPLSSKPRYGRVDVPDAGPPEYRRWLPAGWESETDEDWVITYAEPGRFDGPVPEEFVARRGFQKMELDYFGIGYENYDSVTSTNLATVIEAEFTADDVASTLADTGYEPDGSYRGYDVYARSDVRRRAAVRDGVLVWSSTRDHNAPDIEATIDAGHGHSRQFHEESDAFAAVTNAVGANRMLFIGGSHPGINPEVSELGADAFRIDDDVAYHLLIERYETETNLSEEQMKRALGQQRHELTKEARTVDVRKDGRFMTVSARVPARPDRERDPMDDPPHVTWGGVFDAETQTVTLRHEVGESADADLICYDIDTPEDKGQVEKKPLWPDQNTVSAGDETTIDLGDTPTAEGISVVYGPMNDVSFRILFELPLEDDR</sequence>
<dbReference type="InterPro" id="IPR006311">
    <property type="entry name" value="TAT_signal"/>
</dbReference>
<gene>
    <name evidence="2" type="ORF">GCM10009006_33720</name>
</gene>
<protein>
    <submittedName>
        <fullName evidence="2">Uncharacterized protein</fullName>
    </submittedName>
</protein>
<dbReference type="EMBL" id="BMON01000004">
    <property type="protein sequence ID" value="GGM49751.1"/>
    <property type="molecule type" value="Genomic_DNA"/>
</dbReference>
<feature type="region of interest" description="Disordered" evidence="1">
    <location>
        <begin position="355"/>
        <end position="382"/>
    </location>
</feature>
<evidence type="ECO:0000313" key="3">
    <source>
        <dbReference type="Proteomes" id="UP000656367"/>
    </source>
</evidence>
<evidence type="ECO:0000313" key="2">
    <source>
        <dbReference type="EMBL" id="GGM49751.1"/>
    </source>
</evidence>
<dbReference type="Proteomes" id="UP000656367">
    <property type="component" value="Unassembled WGS sequence"/>
</dbReference>
<comment type="caution">
    <text evidence="2">The sequence shown here is derived from an EMBL/GenBank/DDBJ whole genome shotgun (WGS) entry which is preliminary data.</text>
</comment>
<reference evidence="2" key="2">
    <citation type="submission" date="2020-09" db="EMBL/GenBank/DDBJ databases">
        <authorList>
            <person name="Sun Q."/>
            <person name="Ohkuma M."/>
        </authorList>
    </citation>
    <scope>NUCLEOTIDE SEQUENCE</scope>
    <source>
        <strain evidence="2">JCM 15759</strain>
    </source>
</reference>
<evidence type="ECO:0000256" key="1">
    <source>
        <dbReference type="SAM" id="MobiDB-lite"/>
    </source>
</evidence>